<name>A0A158E8J2_9BURK</name>
<dbReference type="AlphaFoldDB" id="A0A158E8J2"/>
<accession>A0A158E8J2</accession>
<dbReference type="Proteomes" id="UP000054903">
    <property type="component" value="Unassembled WGS sequence"/>
</dbReference>
<sequence>MRLFISKEAAKLTGATHEGTICGVPVWMGVQDDETVFACAKFVPFELWLGFCCWAFDALLAFVPEDQVVEFPIVQGEAI</sequence>
<gene>
    <name evidence="1" type="ORF">AWB77_06726</name>
</gene>
<protein>
    <submittedName>
        <fullName evidence="1">Uncharacterized protein</fullName>
    </submittedName>
</protein>
<organism evidence="1 2">
    <name type="scientific">Caballeronia fortuita</name>
    <dbReference type="NCBI Taxonomy" id="1777138"/>
    <lineage>
        <taxon>Bacteria</taxon>
        <taxon>Pseudomonadati</taxon>
        <taxon>Pseudomonadota</taxon>
        <taxon>Betaproteobacteria</taxon>
        <taxon>Burkholderiales</taxon>
        <taxon>Burkholderiaceae</taxon>
        <taxon>Caballeronia</taxon>
    </lineage>
</organism>
<dbReference type="STRING" id="1777138.AWB77_06726"/>
<evidence type="ECO:0000313" key="2">
    <source>
        <dbReference type="Proteomes" id="UP000054903"/>
    </source>
</evidence>
<dbReference type="EMBL" id="FCNX02000029">
    <property type="protein sequence ID" value="SAL03168.1"/>
    <property type="molecule type" value="Genomic_DNA"/>
</dbReference>
<evidence type="ECO:0000313" key="1">
    <source>
        <dbReference type="EMBL" id="SAL03168.1"/>
    </source>
</evidence>
<proteinExistence type="predicted"/>
<reference evidence="1" key="1">
    <citation type="submission" date="2016-01" db="EMBL/GenBank/DDBJ databases">
        <authorList>
            <person name="Peeters C."/>
        </authorList>
    </citation>
    <scope>NUCLEOTIDE SEQUENCE</scope>
    <source>
        <strain evidence="1">LMG 29320</strain>
    </source>
</reference>
<comment type="caution">
    <text evidence="1">The sequence shown here is derived from an EMBL/GenBank/DDBJ whole genome shotgun (WGS) entry which is preliminary data.</text>
</comment>
<keyword evidence="2" id="KW-1185">Reference proteome</keyword>
<dbReference type="RefSeq" id="WP_061138685.1">
    <property type="nucleotide sequence ID" value="NZ_FCNX02000029.1"/>
</dbReference>